<dbReference type="GO" id="GO:0016874">
    <property type="term" value="F:ligase activity"/>
    <property type="evidence" value="ECO:0007669"/>
    <property type="project" value="UniProtKB-KW"/>
</dbReference>
<evidence type="ECO:0000313" key="4">
    <source>
        <dbReference type="Proteomes" id="UP001241169"/>
    </source>
</evidence>
<dbReference type="EMBL" id="MOPA01000001">
    <property type="protein sequence ID" value="KAK1547205.1"/>
    <property type="molecule type" value="Genomic_DNA"/>
</dbReference>
<protein>
    <submittedName>
        <fullName evidence="3">4-coumarate-CoA ligase</fullName>
    </submittedName>
</protein>
<name>A0ABQ9T6D4_9PEZI</name>
<dbReference type="Gene3D" id="3.40.50.12780">
    <property type="entry name" value="N-terminal domain of ligase-like"/>
    <property type="match status" value="1"/>
</dbReference>
<evidence type="ECO:0000313" key="3">
    <source>
        <dbReference type="EMBL" id="KAK1547205.1"/>
    </source>
</evidence>
<dbReference type="Pfam" id="PF13193">
    <property type="entry name" value="AMP-binding_C"/>
    <property type="match status" value="1"/>
</dbReference>
<dbReference type="PROSITE" id="PS00455">
    <property type="entry name" value="AMP_BINDING"/>
    <property type="match status" value="1"/>
</dbReference>
<dbReference type="Pfam" id="PF00501">
    <property type="entry name" value="AMP-binding"/>
    <property type="match status" value="1"/>
</dbReference>
<gene>
    <name evidence="3" type="ORF">CPAR01_01172</name>
</gene>
<proteinExistence type="predicted"/>
<keyword evidence="3" id="KW-0436">Ligase</keyword>
<dbReference type="SUPFAM" id="SSF56801">
    <property type="entry name" value="Acetyl-CoA synthetase-like"/>
    <property type="match status" value="1"/>
</dbReference>
<evidence type="ECO:0000259" key="2">
    <source>
        <dbReference type="Pfam" id="PF13193"/>
    </source>
</evidence>
<organism evidence="3 4">
    <name type="scientific">Colletotrichum paranaense</name>
    <dbReference type="NCBI Taxonomy" id="1914294"/>
    <lineage>
        <taxon>Eukaryota</taxon>
        <taxon>Fungi</taxon>
        <taxon>Dikarya</taxon>
        <taxon>Ascomycota</taxon>
        <taxon>Pezizomycotina</taxon>
        <taxon>Sordariomycetes</taxon>
        <taxon>Hypocreomycetidae</taxon>
        <taxon>Glomerellales</taxon>
        <taxon>Glomerellaceae</taxon>
        <taxon>Colletotrichum</taxon>
        <taxon>Colletotrichum acutatum species complex</taxon>
    </lineage>
</organism>
<evidence type="ECO:0000259" key="1">
    <source>
        <dbReference type="Pfam" id="PF00501"/>
    </source>
</evidence>
<dbReference type="InterPro" id="IPR000873">
    <property type="entry name" value="AMP-dep_synth/lig_dom"/>
</dbReference>
<dbReference type="Gene3D" id="3.30.300.30">
    <property type="match status" value="1"/>
</dbReference>
<dbReference type="InterPro" id="IPR020845">
    <property type="entry name" value="AMP-binding_CS"/>
</dbReference>
<dbReference type="RefSeq" id="XP_060356318.1">
    <property type="nucleotide sequence ID" value="XM_060485461.1"/>
</dbReference>
<feature type="domain" description="AMP-binding enzyme C-terminal" evidence="2">
    <location>
        <begin position="500"/>
        <end position="582"/>
    </location>
</feature>
<accession>A0ABQ9T6D4</accession>
<keyword evidence="4" id="KW-1185">Reference proteome</keyword>
<feature type="domain" description="AMP-dependent synthetase/ligase" evidence="1">
    <location>
        <begin position="39"/>
        <end position="445"/>
    </location>
</feature>
<dbReference type="InterPro" id="IPR045851">
    <property type="entry name" value="AMP-bd_C_sf"/>
</dbReference>
<reference evidence="3 4" key="1">
    <citation type="submission" date="2016-10" db="EMBL/GenBank/DDBJ databases">
        <title>The genome sequence of Colletotrichum fioriniae PJ7.</title>
        <authorList>
            <person name="Baroncelli R."/>
        </authorList>
    </citation>
    <scope>NUCLEOTIDE SEQUENCE [LARGE SCALE GENOMIC DNA]</scope>
    <source>
        <strain evidence="3 4">IMI 384185</strain>
    </source>
</reference>
<dbReference type="InterPro" id="IPR025110">
    <property type="entry name" value="AMP-bd_C"/>
</dbReference>
<dbReference type="InterPro" id="IPR042099">
    <property type="entry name" value="ANL_N_sf"/>
</dbReference>
<sequence length="605" mass="65559">MYLTSPSAIMSPSVDASLSLVQGPASPPLILKPLGSIIEEQSKKYGDRPAVIVPWQSTRLTYRELADRSKVIAKAILEVGLHHGDRVGIIAGNCYQYIELFLGAARIGCPYVVFNNTYSPDELKNAVLASGKQTKVIISKLVPLLILHNAEGCKLLLMSPQIGTKSLSAHLESLLSLDKGQSPLKQIVYLQKFEQAPQGSMLESYSFFFNRGQSIFMNDSVLRRAARKVRPSDVLNLQFTSGTTGRPKAATLTHINLVNDAQFVGDAMRLTEADVVCCPPPLFHCFGLIMGFLASFCHGSSIVFPSDNFNAEATLSAVLNEKATALLGVPSMFLAELEALQQSGSPINTLRTGLIAGSPVPAALMTDIRERMHVEGILIAYGMTETSPVTFITSLEDAHEKRNASVGKALPHTAAKVVDAQGAIVPYGTRGELCTSGFALQKGYWKDQEKTKEVMKVDDNGVVWMHTGDEGSIDADGYAHITGRIKDLIIRGGENISPTEIEDRLLSHPAISEACVVGLQDKRYGEVVASFLQTANGTVTLTDSEVKAWVTEKLGRHKAPEHVFWIGHPDVGTSLPKTGSGKYQKHLIRDLGDALLNKSARKAKL</sequence>
<dbReference type="PANTHER" id="PTHR43201:SF6">
    <property type="entry name" value="ACYL COA SYNTHETASE (EUROFUNG)"/>
    <property type="match status" value="1"/>
</dbReference>
<dbReference type="PANTHER" id="PTHR43201">
    <property type="entry name" value="ACYL-COA SYNTHETASE"/>
    <property type="match status" value="1"/>
</dbReference>
<dbReference type="Proteomes" id="UP001241169">
    <property type="component" value="Unassembled WGS sequence"/>
</dbReference>
<dbReference type="GeneID" id="85369360"/>
<comment type="caution">
    <text evidence="3">The sequence shown here is derived from an EMBL/GenBank/DDBJ whole genome shotgun (WGS) entry which is preliminary data.</text>
</comment>